<dbReference type="AlphaFoldDB" id="A0A7J9G7B0"/>
<protein>
    <recommendedName>
        <fullName evidence="3">Pentatricopeptide repeat-containing protein</fullName>
    </recommendedName>
</protein>
<organism evidence="1 2">
    <name type="scientific">Gossypium harknessii</name>
    <dbReference type="NCBI Taxonomy" id="34285"/>
    <lineage>
        <taxon>Eukaryota</taxon>
        <taxon>Viridiplantae</taxon>
        <taxon>Streptophyta</taxon>
        <taxon>Embryophyta</taxon>
        <taxon>Tracheophyta</taxon>
        <taxon>Spermatophyta</taxon>
        <taxon>Magnoliopsida</taxon>
        <taxon>eudicotyledons</taxon>
        <taxon>Gunneridae</taxon>
        <taxon>Pentapetalae</taxon>
        <taxon>rosids</taxon>
        <taxon>malvids</taxon>
        <taxon>Malvales</taxon>
        <taxon>Malvaceae</taxon>
        <taxon>Malvoideae</taxon>
        <taxon>Gossypium</taxon>
    </lineage>
</organism>
<evidence type="ECO:0008006" key="3">
    <source>
        <dbReference type="Google" id="ProtNLM"/>
    </source>
</evidence>
<gene>
    <name evidence="1" type="ORF">Gohar_017451</name>
</gene>
<dbReference type="GO" id="GO:0009451">
    <property type="term" value="P:RNA modification"/>
    <property type="evidence" value="ECO:0007669"/>
    <property type="project" value="InterPro"/>
</dbReference>
<comment type="caution">
    <text evidence="1">The sequence shown here is derived from an EMBL/GenBank/DDBJ whole genome shotgun (WGS) entry which is preliminary data.</text>
</comment>
<keyword evidence="2" id="KW-1185">Reference proteome</keyword>
<dbReference type="InterPro" id="IPR046960">
    <property type="entry name" value="PPR_At4g14850-like_plant"/>
</dbReference>
<accession>A0A7J9G7B0</accession>
<dbReference type="Proteomes" id="UP000593560">
    <property type="component" value="Unassembled WGS sequence"/>
</dbReference>
<feature type="non-terminal residue" evidence="1">
    <location>
        <position position="164"/>
    </location>
</feature>
<dbReference type="EMBL" id="JABFAD010000002">
    <property type="protein sequence ID" value="MBA0793014.1"/>
    <property type="molecule type" value="Genomic_DNA"/>
</dbReference>
<proteinExistence type="predicted"/>
<dbReference type="PANTHER" id="PTHR47926">
    <property type="entry name" value="PENTATRICOPEPTIDE REPEAT-CONTAINING PROTEIN"/>
    <property type="match status" value="1"/>
</dbReference>
<dbReference type="OrthoDB" id="185373at2759"/>
<dbReference type="GO" id="GO:0003723">
    <property type="term" value="F:RNA binding"/>
    <property type="evidence" value="ECO:0007669"/>
    <property type="project" value="InterPro"/>
</dbReference>
<name>A0A7J9G7B0_9ROSI</name>
<reference evidence="1 2" key="1">
    <citation type="journal article" date="2019" name="Genome Biol. Evol.">
        <title>Insights into the evolution of the New World diploid cottons (Gossypium, subgenus Houzingenia) based on genome sequencing.</title>
        <authorList>
            <person name="Grover C.E."/>
            <person name="Arick M.A. 2nd"/>
            <person name="Thrash A."/>
            <person name="Conover J.L."/>
            <person name="Sanders W.S."/>
            <person name="Peterson D.G."/>
            <person name="Frelichowski J.E."/>
            <person name="Scheffler J.A."/>
            <person name="Scheffler B.E."/>
            <person name="Wendel J.F."/>
        </authorList>
    </citation>
    <scope>NUCLEOTIDE SEQUENCE [LARGE SCALE GENOMIC DNA]</scope>
    <source>
        <strain evidence="1">0</strain>
        <tissue evidence="1">Leaf</tissue>
    </source>
</reference>
<evidence type="ECO:0000313" key="2">
    <source>
        <dbReference type="Proteomes" id="UP000593560"/>
    </source>
</evidence>
<sequence length="164" mass="18504">HSYPAEALDLFNSLLRTDLKPNEETITNILSVCADLRIDKVEVLGRVLHKELDFWSSKENGYAIHGMGHSELEEDGLNSYVLMANIYTSASKRKEAAKIRSMTRNKGLVKAGWSRIEINGLIHVFMAGDQSDHQSVDIYEKLNELNTKLKEAGYVAESHHGKNY</sequence>
<evidence type="ECO:0000313" key="1">
    <source>
        <dbReference type="EMBL" id="MBA0793014.1"/>
    </source>
</evidence>